<dbReference type="SUPFAM" id="SSF46785">
    <property type="entry name" value="Winged helix' DNA-binding domain"/>
    <property type="match status" value="1"/>
</dbReference>
<dbReference type="Gene3D" id="1.10.10.10">
    <property type="entry name" value="Winged helix-like DNA-binding domain superfamily/Winged helix DNA-binding domain"/>
    <property type="match status" value="1"/>
</dbReference>
<accession>A0A4V3C654</accession>
<dbReference type="InterPro" id="IPR000835">
    <property type="entry name" value="HTH_MarR-typ"/>
</dbReference>
<dbReference type="InterPro" id="IPR036388">
    <property type="entry name" value="WH-like_DNA-bd_sf"/>
</dbReference>
<keyword evidence="3" id="KW-1185">Reference proteome</keyword>
<dbReference type="PANTHER" id="PTHR33164:SF99">
    <property type="entry name" value="MARR FAMILY REGULATORY PROTEIN"/>
    <property type="match status" value="1"/>
</dbReference>
<dbReference type="GO" id="GO:0003700">
    <property type="term" value="F:DNA-binding transcription factor activity"/>
    <property type="evidence" value="ECO:0007669"/>
    <property type="project" value="InterPro"/>
</dbReference>
<keyword evidence="2" id="KW-0238">DNA-binding</keyword>
<dbReference type="PROSITE" id="PS50995">
    <property type="entry name" value="HTH_MARR_2"/>
    <property type="match status" value="1"/>
</dbReference>
<feature type="domain" description="HTH marR-type" evidence="1">
    <location>
        <begin position="24"/>
        <end position="159"/>
    </location>
</feature>
<dbReference type="EMBL" id="SNWR01000002">
    <property type="protein sequence ID" value="TDO32398.1"/>
    <property type="molecule type" value="Genomic_DNA"/>
</dbReference>
<comment type="caution">
    <text evidence="2">The sequence shown here is derived from an EMBL/GenBank/DDBJ whole genome shotgun (WGS) entry which is preliminary data.</text>
</comment>
<reference evidence="2 3" key="1">
    <citation type="submission" date="2019-03" db="EMBL/GenBank/DDBJ databases">
        <title>Sequencing the genomes of 1000 actinobacteria strains.</title>
        <authorList>
            <person name="Klenk H.-P."/>
        </authorList>
    </citation>
    <scope>NUCLEOTIDE SEQUENCE [LARGE SCALE GENOMIC DNA]</scope>
    <source>
        <strain evidence="2 3">DSM 43805</strain>
    </source>
</reference>
<dbReference type="AlphaFoldDB" id="A0A4V3C654"/>
<dbReference type="PANTHER" id="PTHR33164">
    <property type="entry name" value="TRANSCRIPTIONAL REGULATOR, MARR FAMILY"/>
    <property type="match status" value="1"/>
</dbReference>
<dbReference type="InterPro" id="IPR036390">
    <property type="entry name" value="WH_DNA-bd_sf"/>
</dbReference>
<evidence type="ECO:0000313" key="3">
    <source>
        <dbReference type="Proteomes" id="UP000294901"/>
    </source>
</evidence>
<name>A0A4V3C654_9ACTN</name>
<dbReference type="SMART" id="SM00347">
    <property type="entry name" value="HTH_MARR"/>
    <property type="match status" value="1"/>
</dbReference>
<evidence type="ECO:0000313" key="2">
    <source>
        <dbReference type="EMBL" id="TDO32398.1"/>
    </source>
</evidence>
<dbReference type="GO" id="GO:0006950">
    <property type="term" value="P:response to stress"/>
    <property type="evidence" value="ECO:0007669"/>
    <property type="project" value="TreeGrafter"/>
</dbReference>
<organism evidence="2 3">
    <name type="scientific">Paractinoplanes brasiliensis</name>
    <dbReference type="NCBI Taxonomy" id="52695"/>
    <lineage>
        <taxon>Bacteria</taxon>
        <taxon>Bacillati</taxon>
        <taxon>Actinomycetota</taxon>
        <taxon>Actinomycetes</taxon>
        <taxon>Micromonosporales</taxon>
        <taxon>Micromonosporaceae</taxon>
        <taxon>Paractinoplanes</taxon>
    </lineage>
</organism>
<protein>
    <submittedName>
        <fullName evidence="2">DNA-binding MarR family transcriptional regulator</fullName>
    </submittedName>
</protein>
<proteinExistence type="predicted"/>
<sequence>MIRLGYAGRVDTPHEPRWLDDDEQRTWLRTLAMIMRLMPALDAQLQRDAGLSNFEYQVLAGLSESEGRTMRISLLAKMAEGSLARVSQVLSRLEKRGWIRRMPDPEDGRYTLAVLTDDGFEVVRRAAPGHVETVRRYVFDPLTRAQVRQLAAISGRVLTAIDPDENCF</sequence>
<dbReference type="GO" id="GO:0003677">
    <property type="term" value="F:DNA binding"/>
    <property type="evidence" value="ECO:0007669"/>
    <property type="project" value="UniProtKB-KW"/>
</dbReference>
<dbReference type="PRINTS" id="PR00598">
    <property type="entry name" value="HTHMARR"/>
</dbReference>
<gene>
    <name evidence="2" type="ORF">C8E87_7855</name>
</gene>
<dbReference type="InterPro" id="IPR039422">
    <property type="entry name" value="MarR/SlyA-like"/>
</dbReference>
<evidence type="ECO:0000259" key="1">
    <source>
        <dbReference type="PROSITE" id="PS50995"/>
    </source>
</evidence>
<dbReference type="Pfam" id="PF01047">
    <property type="entry name" value="MarR"/>
    <property type="match status" value="1"/>
</dbReference>
<dbReference type="Proteomes" id="UP000294901">
    <property type="component" value="Unassembled WGS sequence"/>
</dbReference>